<sequence>MKRIVVLLLVFLTQSTIAAWPHKNISQAVFASAIADRQPVEIITEADDSLGKIYFFTNIRHLTGDSITHRWIYKDKIKAEVSFDIKGDRWRVWSSKNIWHTWTGKWRVEVLDQHRKILLVKTINFGRKDEKYKNK</sequence>
<keyword evidence="1" id="KW-0732">Signal</keyword>
<dbReference type="Proteomes" id="UP000058020">
    <property type="component" value="Chromosome"/>
</dbReference>
<dbReference type="STRING" id="1705394.SP60_05145"/>
<feature type="signal peptide" evidence="1">
    <location>
        <begin position="1"/>
        <end position="18"/>
    </location>
</feature>
<organism evidence="3 4">
    <name type="scientific">Candidatus Thioglobus autotrophicus</name>
    <dbReference type="NCBI Taxonomy" id="1705394"/>
    <lineage>
        <taxon>Bacteria</taxon>
        <taxon>Pseudomonadati</taxon>
        <taxon>Pseudomonadota</taxon>
        <taxon>Gammaproteobacteria</taxon>
        <taxon>Candidatus Pseudothioglobaceae</taxon>
        <taxon>Candidatus Thioglobus</taxon>
    </lineage>
</organism>
<accession>A0A0M4NTX0</accession>
<evidence type="ECO:0000313" key="4">
    <source>
        <dbReference type="Proteomes" id="UP000058020"/>
    </source>
</evidence>
<evidence type="ECO:0000313" key="3">
    <source>
        <dbReference type="EMBL" id="ALE52644.1"/>
    </source>
</evidence>
<proteinExistence type="predicted"/>
<evidence type="ECO:0000256" key="1">
    <source>
        <dbReference type="SAM" id="SignalP"/>
    </source>
</evidence>
<keyword evidence="4" id="KW-1185">Reference proteome</keyword>
<dbReference type="EMBL" id="CP010552">
    <property type="protein sequence ID" value="ALE52644.1"/>
    <property type="molecule type" value="Genomic_DNA"/>
</dbReference>
<dbReference type="KEGG" id="tho:SP60_05145"/>
<dbReference type="InterPro" id="IPR022606">
    <property type="entry name" value="DUF2914"/>
</dbReference>
<dbReference type="OrthoDB" id="9796654at2"/>
<dbReference type="Pfam" id="PF11141">
    <property type="entry name" value="DUF2914"/>
    <property type="match status" value="1"/>
</dbReference>
<dbReference type="AlphaFoldDB" id="A0A0M4NTX0"/>
<feature type="chain" id="PRO_5005799152" description="DUF2914 domain-containing protein" evidence="1">
    <location>
        <begin position="19"/>
        <end position="135"/>
    </location>
</feature>
<gene>
    <name evidence="3" type="ORF">SP60_05145</name>
</gene>
<name>A0A0M4NTX0_9GAMM</name>
<evidence type="ECO:0000259" key="2">
    <source>
        <dbReference type="Pfam" id="PF11141"/>
    </source>
</evidence>
<protein>
    <recommendedName>
        <fullName evidence="2">DUF2914 domain-containing protein</fullName>
    </recommendedName>
</protein>
<dbReference type="PATRIC" id="fig|1705394.5.peg.1031"/>
<dbReference type="RefSeq" id="WP_053951608.1">
    <property type="nucleotide sequence ID" value="NZ_CP010552.1"/>
</dbReference>
<feature type="domain" description="DUF2914" evidence="2">
    <location>
        <begin position="66"/>
        <end position="118"/>
    </location>
</feature>
<reference evidence="3 4" key="1">
    <citation type="journal article" date="2015" name="Genome Announc.">
        <title>Genome Sequence of 'Candidatus Thioglobus autotrophica' Strain EF1, a Chemoautotroph from the SUP05 Clade of Marine Gammaproteobacteria.</title>
        <authorList>
            <person name="Shah V."/>
            <person name="Morris R.M."/>
        </authorList>
    </citation>
    <scope>NUCLEOTIDE SEQUENCE [LARGE SCALE GENOMIC DNA]</scope>
    <source>
        <strain evidence="3 4">EF1</strain>
    </source>
</reference>